<keyword evidence="6" id="KW-1185">Reference proteome</keyword>
<organism evidence="5 6">
    <name type="scientific">Aspergillus pseudoustus</name>
    <dbReference type="NCBI Taxonomy" id="1810923"/>
    <lineage>
        <taxon>Eukaryota</taxon>
        <taxon>Fungi</taxon>
        <taxon>Dikarya</taxon>
        <taxon>Ascomycota</taxon>
        <taxon>Pezizomycotina</taxon>
        <taxon>Eurotiomycetes</taxon>
        <taxon>Eurotiomycetidae</taxon>
        <taxon>Eurotiales</taxon>
        <taxon>Aspergillaceae</taxon>
        <taxon>Aspergillus</taxon>
        <taxon>Aspergillus subgen. Nidulantes</taxon>
    </lineage>
</organism>
<sequence length="708" mass="76523">MIPALFFGRVLQAVAGSATWIMGSAPLNDNVEVQNLGKLYGVAMSFVSAGIVAGPAVAGTVLELAWSIPLGLLALDIIMRSVMIEPSKQPSNNDQSGIYRSLPHSPRPPQHRASTSTSLCSQTSVSSSVSPTQSSDRTLTLHLRDAFGWGSLEAGLVFFSLQLPFFILGPVAGWIRDRVGLRHPTTIAWAILAPVMWLIGVPGGAVLKDLESKDPTIFGQHGGGNRVFALQDIALSLRLMVGPLVAGSLTELIGYYWLHPTCPTLKAATTITPAASILPLPSKRNAKGTAIRWSGCLPEEHRKINWILDLLTAAQRASTSCKMQGFNMGRYVPPDLEGTTSGNALHKKHSLGNRARHLHGGNGSLIVRFEMPFATWCTTCKPENIIGQGVRFNAEKKKVGNYYSTPVYSFRFKHTACGGWIEIRTDPRNTAYVVTKGGRRRDYGVDEEGNAVGEIMVGRAGAGVDDPFAKIEGKVEDKRVVDEARTRILELQRQQARDWDDPYEVSRRLRRGFRAERKVLEKKEEGKEAIRDKMSLGIEIVDEIEEDRVRASMVDFEGQSGSGLEGIQGGLRTRALFEKAPSASASSSSVSVLGASVNGVSSHGKNVKGKSGKRKAADLVADRKALFRSELTGNTRAVVDPFLNGVDGWQAGGKKRKAVGKGEGKKEGDRAADGDTQTAPSDTVQNHEKSEENIPSTSALVDYGSDSE</sequence>
<evidence type="ECO:0000256" key="1">
    <source>
        <dbReference type="ARBA" id="ARBA00004141"/>
    </source>
</evidence>
<reference evidence="5 6" key="1">
    <citation type="submission" date="2024-07" db="EMBL/GenBank/DDBJ databases">
        <title>Section-level genome sequencing and comparative genomics of Aspergillus sections Usti and Cavernicolus.</title>
        <authorList>
            <consortium name="Lawrence Berkeley National Laboratory"/>
            <person name="Nybo J.L."/>
            <person name="Vesth T.C."/>
            <person name="Theobald S."/>
            <person name="Frisvad J.C."/>
            <person name="Larsen T.O."/>
            <person name="Kjaerboelling I."/>
            <person name="Rothschild-Mancinelli K."/>
            <person name="Lyhne E.K."/>
            <person name="Kogle M.E."/>
            <person name="Barry K."/>
            <person name="Clum A."/>
            <person name="Na H."/>
            <person name="Ledsgaard L."/>
            <person name="Lin J."/>
            <person name="Lipzen A."/>
            <person name="Kuo A."/>
            <person name="Riley R."/>
            <person name="Mondo S."/>
            <person name="Labutti K."/>
            <person name="Haridas S."/>
            <person name="Pangalinan J."/>
            <person name="Salamov A.A."/>
            <person name="Simmons B.A."/>
            <person name="Magnuson J.K."/>
            <person name="Chen J."/>
            <person name="Drula E."/>
            <person name="Henrissat B."/>
            <person name="Wiebenga A."/>
            <person name="Lubbers R.J."/>
            <person name="Gomes A.C."/>
            <person name="Makela M.R."/>
            <person name="Stajich J."/>
            <person name="Grigoriev I.V."/>
            <person name="Mortensen U.H."/>
            <person name="De Vries R.P."/>
            <person name="Baker S.E."/>
            <person name="Andersen M.R."/>
        </authorList>
    </citation>
    <scope>NUCLEOTIDE SEQUENCE [LARGE SCALE GENOMIC DNA]</scope>
    <source>
        <strain evidence="5 6">CBS 123904</strain>
    </source>
</reference>
<dbReference type="EMBL" id="JBFXLU010000014">
    <property type="protein sequence ID" value="KAL2854431.1"/>
    <property type="molecule type" value="Genomic_DNA"/>
</dbReference>
<feature type="region of interest" description="Disordered" evidence="3">
    <location>
        <begin position="88"/>
        <end position="134"/>
    </location>
</feature>
<evidence type="ECO:0000256" key="4">
    <source>
        <dbReference type="SAM" id="Phobius"/>
    </source>
</evidence>
<protein>
    <recommendedName>
        <fullName evidence="7">DUF572-domain-containing protein</fullName>
    </recommendedName>
</protein>
<dbReference type="InterPro" id="IPR011701">
    <property type="entry name" value="MFS"/>
</dbReference>
<dbReference type="Pfam" id="PF07690">
    <property type="entry name" value="MFS_1"/>
    <property type="match status" value="1"/>
</dbReference>
<comment type="similarity">
    <text evidence="2">Belongs to the CWC16 family.</text>
</comment>
<evidence type="ECO:0000313" key="5">
    <source>
        <dbReference type="EMBL" id="KAL2854431.1"/>
    </source>
</evidence>
<feature type="compositionally biased region" description="Basic and acidic residues" evidence="3">
    <location>
        <begin position="660"/>
        <end position="673"/>
    </location>
</feature>
<feature type="region of interest" description="Disordered" evidence="3">
    <location>
        <begin position="643"/>
        <end position="708"/>
    </location>
</feature>
<dbReference type="SUPFAM" id="SSF103473">
    <property type="entry name" value="MFS general substrate transporter"/>
    <property type="match status" value="1"/>
</dbReference>
<feature type="compositionally biased region" description="Polar residues" evidence="3">
    <location>
        <begin position="675"/>
        <end position="684"/>
    </location>
</feature>
<accession>A0ABR4KQA4</accession>
<feature type="transmembrane region" description="Helical" evidence="4">
    <location>
        <begin position="187"/>
        <end position="207"/>
    </location>
</feature>
<feature type="transmembrane region" description="Helical" evidence="4">
    <location>
        <begin position="6"/>
        <end position="27"/>
    </location>
</feature>
<feature type="compositionally biased region" description="Low complexity" evidence="3">
    <location>
        <begin position="114"/>
        <end position="134"/>
    </location>
</feature>
<evidence type="ECO:0008006" key="7">
    <source>
        <dbReference type="Google" id="ProtNLM"/>
    </source>
</evidence>
<keyword evidence="4" id="KW-0472">Membrane</keyword>
<evidence type="ECO:0000313" key="6">
    <source>
        <dbReference type="Proteomes" id="UP001610446"/>
    </source>
</evidence>
<feature type="transmembrane region" description="Helical" evidence="4">
    <location>
        <begin position="154"/>
        <end position="175"/>
    </location>
</feature>
<comment type="subcellular location">
    <subcellularLocation>
        <location evidence="1">Membrane</location>
        <topology evidence="1">Multi-pass membrane protein</topology>
    </subcellularLocation>
</comment>
<comment type="caution">
    <text evidence="5">The sequence shown here is derived from an EMBL/GenBank/DDBJ whole genome shotgun (WGS) entry which is preliminary data.</text>
</comment>
<dbReference type="PANTHER" id="PTHR12111">
    <property type="entry name" value="SPLICING FACTOR YJU2"/>
    <property type="match status" value="1"/>
</dbReference>
<feature type="transmembrane region" description="Helical" evidence="4">
    <location>
        <begin position="235"/>
        <end position="258"/>
    </location>
</feature>
<name>A0ABR4KQA4_9EURO</name>
<dbReference type="PANTHER" id="PTHR12111:SF2">
    <property type="entry name" value="SPLICING FACTOR YJU2B-RELATED"/>
    <property type="match status" value="1"/>
</dbReference>
<feature type="transmembrane region" description="Helical" evidence="4">
    <location>
        <begin position="39"/>
        <end position="58"/>
    </location>
</feature>
<gene>
    <name evidence="5" type="ORF">BJY01DRAFT_243568</name>
</gene>
<dbReference type="InterPro" id="IPR007590">
    <property type="entry name" value="Saf4/Yju2"/>
</dbReference>
<feature type="compositionally biased region" description="Polar residues" evidence="3">
    <location>
        <begin position="88"/>
        <end position="98"/>
    </location>
</feature>
<keyword evidence="4" id="KW-0812">Transmembrane</keyword>
<evidence type="ECO:0000256" key="2">
    <source>
        <dbReference type="ARBA" id="ARBA00005595"/>
    </source>
</evidence>
<keyword evidence="4" id="KW-1133">Transmembrane helix</keyword>
<dbReference type="InterPro" id="IPR036259">
    <property type="entry name" value="MFS_trans_sf"/>
</dbReference>
<dbReference type="Gene3D" id="1.20.1250.20">
    <property type="entry name" value="MFS general substrate transporter like domains"/>
    <property type="match status" value="1"/>
</dbReference>
<proteinExistence type="inferred from homology"/>
<evidence type="ECO:0000256" key="3">
    <source>
        <dbReference type="SAM" id="MobiDB-lite"/>
    </source>
</evidence>
<dbReference type="Pfam" id="PF04502">
    <property type="entry name" value="Saf4_Yju2"/>
    <property type="match status" value="1"/>
</dbReference>
<dbReference type="Proteomes" id="UP001610446">
    <property type="component" value="Unassembled WGS sequence"/>
</dbReference>